<dbReference type="EC" id="4.2.1.136" evidence="19"/>
<evidence type="ECO:0000256" key="4">
    <source>
        <dbReference type="ARBA" id="ARBA00009524"/>
    </source>
</evidence>
<comment type="similarity">
    <text evidence="17">Belongs to the NnrD/CARKD family.</text>
</comment>
<dbReference type="PIRSF" id="PIRSF017184">
    <property type="entry name" value="Nnr"/>
    <property type="match status" value="1"/>
</dbReference>
<feature type="binding site" evidence="17">
    <location>
        <position position="441"/>
    </location>
    <ligand>
        <name>(6S)-NADPHX</name>
        <dbReference type="ChEBI" id="CHEBI:64076"/>
    </ligand>
</feature>
<keyword evidence="8 17" id="KW-0521">NADP</keyword>
<dbReference type="GO" id="GO:0046872">
    <property type="term" value="F:metal ion binding"/>
    <property type="evidence" value="ECO:0007669"/>
    <property type="project" value="UniProtKB-UniRule"/>
</dbReference>
<dbReference type="PANTHER" id="PTHR12592">
    <property type="entry name" value="ATP-DEPENDENT (S)-NAD(P)H-HYDRATE DEHYDRATASE FAMILY MEMBER"/>
    <property type="match status" value="1"/>
</dbReference>
<keyword evidence="7 17" id="KW-0067">ATP-binding</keyword>
<feature type="binding site" evidence="18">
    <location>
        <position position="111"/>
    </location>
    <ligand>
        <name>K(+)</name>
        <dbReference type="ChEBI" id="CHEBI:29103"/>
    </ligand>
</feature>
<comment type="catalytic activity">
    <reaction evidence="2 18 19">
        <text>(6R)-NADPHX = (6S)-NADPHX</text>
        <dbReference type="Rhea" id="RHEA:32227"/>
        <dbReference type="ChEBI" id="CHEBI:64076"/>
        <dbReference type="ChEBI" id="CHEBI:64077"/>
        <dbReference type="EC" id="5.1.99.6"/>
    </reaction>
</comment>
<evidence type="ECO:0000256" key="1">
    <source>
        <dbReference type="ARBA" id="ARBA00000013"/>
    </source>
</evidence>
<dbReference type="SUPFAM" id="SSF64153">
    <property type="entry name" value="YjeF N-terminal domain-like"/>
    <property type="match status" value="1"/>
</dbReference>
<sequence length="497" mass="51159">MAQGHVTGRVLMERAGRGVCDAVFEAWPDLTEQAGRACILCGPGNNGGDGYVVARLLCDRGWGVTVFALGDPRKLPPDARANHTQWAEMGQVRPIEEAQFDAETMPDLVVDALFGIGLTRALTAPLDRLAEQLAQVTAQGSGRVVAVDVPSGICADSGRALGAAVRADLTVTFHCFKPGHVLDGPERAHSSATVVKDIGLPKAPMTSIPGPAVALATAPAAEDLRKAGPAHKYTHGHAVVLSGPAGRTGAARLAARGALRIGAGLVTVAARADALPEVAAHQTAVMQRVVDDAADLKAFFGADTRANAFCAGPAMGGGAGARDMLAELLALKRPTVLDADALTLLSEDQSLRDALHGSCVLTPHQGEFARLFPDLAARYAAPPVSGPACSKLDVTLDAAVQTGSAILFKGAVTVIADPQGRAVVSPADDRTAWLATAGSGDVLAGFILGLMARGHAPFQAACHAVYLHCACARRFGPGLVAEDLPETLPEVFRALGV</sequence>
<dbReference type="Gene3D" id="3.40.50.10260">
    <property type="entry name" value="YjeF N-terminal domain"/>
    <property type="match status" value="1"/>
</dbReference>
<evidence type="ECO:0000259" key="20">
    <source>
        <dbReference type="PROSITE" id="PS51383"/>
    </source>
</evidence>
<evidence type="ECO:0000256" key="15">
    <source>
        <dbReference type="ARBA" id="ARBA00048238"/>
    </source>
</evidence>
<keyword evidence="23" id="KW-1185">Reference proteome</keyword>
<evidence type="ECO:0000256" key="5">
    <source>
        <dbReference type="ARBA" id="ARBA00022723"/>
    </source>
</evidence>
<comment type="function">
    <text evidence="17">Catalyzes the dehydration of the S-form of NAD(P)HX at the expense of ADP, which is converted to AMP. Together with NAD(P)HX epimerase, which catalyzes the epimerization of the S- and R-forms, the enzyme allows the repair of both epimers of NAD(P)HX, a damaged form of NAD(P)H that is a result of enzymatic or heat-dependent hydration.</text>
</comment>
<evidence type="ECO:0000256" key="18">
    <source>
        <dbReference type="HAMAP-Rule" id="MF_01966"/>
    </source>
</evidence>
<dbReference type="PROSITE" id="PS51385">
    <property type="entry name" value="YJEF_N"/>
    <property type="match status" value="1"/>
</dbReference>
<evidence type="ECO:0000256" key="7">
    <source>
        <dbReference type="ARBA" id="ARBA00022840"/>
    </source>
</evidence>
<dbReference type="AlphaFoldDB" id="A0A640VWQ2"/>
<comment type="similarity">
    <text evidence="3 19">In the N-terminal section; belongs to the NnrE/AIBP family.</text>
</comment>
<dbReference type="EMBL" id="BLIV01000011">
    <property type="protein sequence ID" value="GFE52327.1"/>
    <property type="molecule type" value="Genomic_DNA"/>
</dbReference>
<comment type="catalytic activity">
    <reaction evidence="15 17 19">
        <text>(6S)-NADHX + ADP = AMP + phosphate + NADH + H(+)</text>
        <dbReference type="Rhea" id="RHEA:32223"/>
        <dbReference type="ChEBI" id="CHEBI:15378"/>
        <dbReference type="ChEBI" id="CHEBI:43474"/>
        <dbReference type="ChEBI" id="CHEBI:57945"/>
        <dbReference type="ChEBI" id="CHEBI:64074"/>
        <dbReference type="ChEBI" id="CHEBI:456215"/>
        <dbReference type="ChEBI" id="CHEBI:456216"/>
        <dbReference type="EC" id="4.2.1.136"/>
    </reaction>
</comment>
<evidence type="ECO:0000259" key="21">
    <source>
        <dbReference type="PROSITE" id="PS51385"/>
    </source>
</evidence>
<feature type="binding site" evidence="18">
    <location>
        <begin position="45"/>
        <end position="49"/>
    </location>
    <ligand>
        <name>(6S)-NADPHX</name>
        <dbReference type="ChEBI" id="CHEBI:64076"/>
    </ligand>
</feature>
<reference evidence="22 23" key="1">
    <citation type="submission" date="2019-12" db="EMBL/GenBank/DDBJ databases">
        <title>Roseobacter cerasinus sp. nov., isolated from seawater around aquaculture.</title>
        <authorList>
            <person name="Muramatsu S."/>
            <person name="Takabe Y."/>
            <person name="Mori K."/>
            <person name="Takaichi S."/>
            <person name="Hanada S."/>
        </authorList>
    </citation>
    <scope>NUCLEOTIDE SEQUENCE [LARGE SCALE GENOMIC DNA]</scope>
    <source>
        <strain evidence="22 23">AI77</strain>
    </source>
</reference>
<dbReference type="NCBIfam" id="TIGR00196">
    <property type="entry name" value="yjeF_cterm"/>
    <property type="match status" value="1"/>
</dbReference>
<comment type="catalytic activity">
    <reaction evidence="1 18 19">
        <text>(6R)-NADHX = (6S)-NADHX</text>
        <dbReference type="Rhea" id="RHEA:32215"/>
        <dbReference type="ChEBI" id="CHEBI:64074"/>
        <dbReference type="ChEBI" id="CHEBI:64075"/>
        <dbReference type="EC" id="5.1.99.6"/>
    </reaction>
</comment>
<feature type="binding site" evidence="18">
    <location>
        <position position="46"/>
    </location>
    <ligand>
        <name>K(+)</name>
        <dbReference type="ChEBI" id="CHEBI:29103"/>
    </ligand>
</feature>
<dbReference type="SUPFAM" id="SSF53613">
    <property type="entry name" value="Ribokinase-like"/>
    <property type="match status" value="1"/>
</dbReference>
<dbReference type="GO" id="GO:0052855">
    <property type="term" value="F:ADP-dependent NAD(P)H-hydrate dehydratase activity"/>
    <property type="evidence" value="ECO:0007669"/>
    <property type="project" value="UniProtKB-UniRule"/>
</dbReference>
<protein>
    <recommendedName>
        <fullName evidence="19">Bifunctional NAD(P)H-hydrate repair enzyme</fullName>
    </recommendedName>
    <alternativeName>
        <fullName evidence="19">Nicotinamide nucleotide repair protein</fullName>
    </alternativeName>
    <domain>
        <recommendedName>
            <fullName evidence="19">ADP-dependent (S)-NAD(P)H-hydrate dehydratase</fullName>
            <ecNumber evidence="19">4.2.1.136</ecNumber>
        </recommendedName>
        <alternativeName>
            <fullName evidence="19">ADP-dependent NAD(P)HX dehydratase</fullName>
        </alternativeName>
    </domain>
    <domain>
        <recommendedName>
            <fullName evidence="19">NAD(P)H-hydrate epimerase</fullName>
            <ecNumber evidence="19">5.1.99.6</ecNumber>
        </recommendedName>
    </domain>
</protein>
<dbReference type="Gene3D" id="3.40.1190.20">
    <property type="match status" value="1"/>
</dbReference>
<comment type="caution">
    <text evidence="17">Lacks conserved residue(s) required for the propagation of feature annotation.</text>
</comment>
<comment type="caution">
    <text evidence="22">The sequence shown here is derived from an EMBL/GenBank/DDBJ whole genome shotgun (WGS) entry which is preliminary data.</text>
</comment>
<evidence type="ECO:0000313" key="22">
    <source>
        <dbReference type="EMBL" id="GFE52327.1"/>
    </source>
</evidence>
<evidence type="ECO:0000256" key="17">
    <source>
        <dbReference type="HAMAP-Rule" id="MF_01965"/>
    </source>
</evidence>
<dbReference type="NCBIfam" id="TIGR00197">
    <property type="entry name" value="yjeF_nterm"/>
    <property type="match status" value="1"/>
</dbReference>
<evidence type="ECO:0000256" key="6">
    <source>
        <dbReference type="ARBA" id="ARBA00022741"/>
    </source>
</evidence>
<evidence type="ECO:0000256" key="14">
    <source>
        <dbReference type="ARBA" id="ARBA00025153"/>
    </source>
</evidence>
<feature type="binding site" evidence="17">
    <location>
        <position position="364"/>
    </location>
    <ligand>
        <name>(6S)-NADPHX</name>
        <dbReference type="ChEBI" id="CHEBI:64076"/>
    </ligand>
</feature>
<evidence type="ECO:0000256" key="2">
    <source>
        <dbReference type="ARBA" id="ARBA00000909"/>
    </source>
</evidence>
<dbReference type="GO" id="GO:0110051">
    <property type="term" value="P:metabolite repair"/>
    <property type="evidence" value="ECO:0007669"/>
    <property type="project" value="TreeGrafter"/>
</dbReference>
<dbReference type="Pfam" id="PF03853">
    <property type="entry name" value="YjeF_N"/>
    <property type="match status" value="1"/>
</dbReference>
<accession>A0A640VWQ2</accession>
<feature type="domain" description="YjeF C-terminal" evidence="20">
    <location>
        <begin position="215"/>
        <end position="495"/>
    </location>
</feature>
<comment type="catalytic activity">
    <reaction evidence="16 17 19">
        <text>(6S)-NADPHX + ADP = AMP + phosphate + NADPH + H(+)</text>
        <dbReference type="Rhea" id="RHEA:32235"/>
        <dbReference type="ChEBI" id="CHEBI:15378"/>
        <dbReference type="ChEBI" id="CHEBI:43474"/>
        <dbReference type="ChEBI" id="CHEBI:57783"/>
        <dbReference type="ChEBI" id="CHEBI:64076"/>
        <dbReference type="ChEBI" id="CHEBI:456215"/>
        <dbReference type="ChEBI" id="CHEBI:456216"/>
        <dbReference type="EC" id="4.2.1.136"/>
    </reaction>
</comment>
<feature type="binding site" evidence="18">
    <location>
        <begin position="115"/>
        <end position="121"/>
    </location>
    <ligand>
        <name>(6S)-NADPHX</name>
        <dbReference type="ChEBI" id="CHEBI:64076"/>
    </ligand>
</feature>
<evidence type="ECO:0000256" key="10">
    <source>
        <dbReference type="ARBA" id="ARBA00023027"/>
    </source>
</evidence>
<comment type="subunit">
    <text evidence="17">Homotetramer.</text>
</comment>
<dbReference type="HAMAP" id="MF_01965">
    <property type="entry name" value="NADHX_dehydratase"/>
    <property type="match status" value="1"/>
</dbReference>
<feature type="binding site" evidence="17">
    <location>
        <position position="250"/>
    </location>
    <ligand>
        <name>(6S)-NADPHX</name>
        <dbReference type="ChEBI" id="CHEBI:64076"/>
    </ligand>
</feature>
<evidence type="ECO:0000256" key="11">
    <source>
        <dbReference type="ARBA" id="ARBA00023235"/>
    </source>
</evidence>
<dbReference type="EC" id="5.1.99.6" evidence="19"/>
<feature type="domain" description="YjeF N-terminal" evidence="21">
    <location>
        <begin position="1"/>
        <end position="206"/>
    </location>
</feature>
<dbReference type="Proteomes" id="UP000436522">
    <property type="component" value="Unassembled WGS sequence"/>
</dbReference>
<keyword evidence="13" id="KW-0511">Multifunctional enzyme</keyword>
<dbReference type="PROSITE" id="PS01050">
    <property type="entry name" value="YJEF_C_2"/>
    <property type="match status" value="1"/>
</dbReference>
<feature type="binding site" evidence="18">
    <location>
        <position position="151"/>
    </location>
    <ligand>
        <name>K(+)</name>
        <dbReference type="ChEBI" id="CHEBI:29103"/>
    </ligand>
</feature>
<evidence type="ECO:0000256" key="16">
    <source>
        <dbReference type="ARBA" id="ARBA00049209"/>
    </source>
</evidence>
<evidence type="ECO:0000256" key="8">
    <source>
        <dbReference type="ARBA" id="ARBA00022857"/>
    </source>
</evidence>
<dbReference type="InterPro" id="IPR004443">
    <property type="entry name" value="YjeF_N_dom"/>
</dbReference>
<dbReference type="GO" id="GO:0005524">
    <property type="term" value="F:ATP binding"/>
    <property type="evidence" value="ECO:0007669"/>
    <property type="project" value="UniProtKB-UniRule"/>
</dbReference>
<comment type="function">
    <text evidence="18">Catalyzes the epimerization of the S- and R-forms of NAD(P)HX, a damaged form of NAD(P)H that is a result of enzymatic or heat-dependent hydration. This is a prerequisite for the S-specific NAD(P)H-hydrate dehydratase to allow the repair of both epimers of NAD(P)HX.</text>
</comment>
<gene>
    <name evidence="17" type="primary">nnrD</name>
    <name evidence="18" type="synonym">nnrE</name>
    <name evidence="22" type="ORF">So717_40800</name>
</gene>
<comment type="function">
    <text evidence="14 19">Bifunctional enzyme that catalyzes the epimerization of the S- and R-forms of NAD(P)HX and the dehydration of the S-form of NAD(P)HX at the expense of ADP, which is converted to AMP. This allows the repair of both epimers of NAD(P)HX, a damaged form of NAD(P)H that is a result of enzymatic or heat-dependent hydration.</text>
</comment>
<evidence type="ECO:0000313" key="23">
    <source>
        <dbReference type="Proteomes" id="UP000436522"/>
    </source>
</evidence>
<proteinExistence type="inferred from homology"/>
<evidence type="ECO:0000256" key="12">
    <source>
        <dbReference type="ARBA" id="ARBA00023239"/>
    </source>
</evidence>
<keyword evidence="5 18" id="KW-0479">Metal-binding</keyword>
<name>A0A640VWQ2_9RHOB</name>
<dbReference type="InterPro" id="IPR000631">
    <property type="entry name" value="CARKD"/>
</dbReference>
<comment type="cofactor">
    <cofactor evidence="17">
        <name>Mg(2+)</name>
        <dbReference type="ChEBI" id="CHEBI:18420"/>
    </cofactor>
</comment>
<dbReference type="CDD" id="cd01171">
    <property type="entry name" value="YXKO-related"/>
    <property type="match status" value="1"/>
</dbReference>
<dbReference type="InterPro" id="IPR036652">
    <property type="entry name" value="YjeF_N_dom_sf"/>
</dbReference>
<keyword evidence="12 17" id="KW-0456">Lyase</keyword>
<comment type="similarity">
    <text evidence="18">Belongs to the NnrE/AIBP family.</text>
</comment>
<dbReference type="InterPro" id="IPR029056">
    <property type="entry name" value="Ribokinase-like"/>
</dbReference>
<dbReference type="InterPro" id="IPR017953">
    <property type="entry name" value="Carbohydrate_kinase_pred_CS"/>
</dbReference>
<feature type="binding site" evidence="18">
    <location>
        <position position="148"/>
    </location>
    <ligand>
        <name>(6S)-NADPHX</name>
        <dbReference type="ChEBI" id="CHEBI:64076"/>
    </ligand>
</feature>
<comment type="similarity">
    <text evidence="4 19">In the C-terminal section; belongs to the NnrD/CARKD family.</text>
</comment>
<keyword evidence="9 18" id="KW-0630">Potassium</keyword>
<dbReference type="HAMAP" id="MF_01966">
    <property type="entry name" value="NADHX_epimerase"/>
    <property type="match status" value="1"/>
</dbReference>
<dbReference type="GO" id="GO:0046496">
    <property type="term" value="P:nicotinamide nucleotide metabolic process"/>
    <property type="evidence" value="ECO:0007669"/>
    <property type="project" value="UniProtKB-UniRule"/>
</dbReference>
<keyword evidence="10 17" id="KW-0520">NAD</keyword>
<comment type="cofactor">
    <cofactor evidence="18 19">
        <name>K(+)</name>
        <dbReference type="ChEBI" id="CHEBI:29103"/>
    </cofactor>
    <text evidence="18 19">Binds 1 potassium ion per subunit.</text>
</comment>
<dbReference type="GO" id="GO:0052856">
    <property type="term" value="F:NAD(P)HX epimerase activity"/>
    <property type="evidence" value="ECO:0007669"/>
    <property type="project" value="UniProtKB-UniRule"/>
</dbReference>
<keyword evidence="6 17" id="KW-0547">Nucleotide-binding</keyword>
<dbReference type="InterPro" id="IPR030677">
    <property type="entry name" value="Nnr"/>
</dbReference>
<dbReference type="PROSITE" id="PS51383">
    <property type="entry name" value="YJEF_C_3"/>
    <property type="match status" value="1"/>
</dbReference>
<evidence type="ECO:0000256" key="13">
    <source>
        <dbReference type="ARBA" id="ARBA00023268"/>
    </source>
</evidence>
<organism evidence="22 23">
    <name type="scientific">Roseobacter cerasinus</name>
    <dbReference type="NCBI Taxonomy" id="2602289"/>
    <lineage>
        <taxon>Bacteria</taxon>
        <taxon>Pseudomonadati</taxon>
        <taxon>Pseudomonadota</taxon>
        <taxon>Alphaproteobacteria</taxon>
        <taxon>Rhodobacterales</taxon>
        <taxon>Roseobacteraceae</taxon>
        <taxon>Roseobacter</taxon>
    </lineage>
</organism>
<dbReference type="PANTHER" id="PTHR12592:SF0">
    <property type="entry name" value="ATP-DEPENDENT (S)-NAD(P)H-HYDRATE DEHYDRATASE"/>
    <property type="match status" value="1"/>
</dbReference>
<feature type="binding site" evidence="17">
    <location>
        <position position="440"/>
    </location>
    <ligand>
        <name>AMP</name>
        <dbReference type="ChEBI" id="CHEBI:456215"/>
    </ligand>
</feature>
<evidence type="ECO:0000256" key="9">
    <source>
        <dbReference type="ARBA" id="ARBA00022958"/>
    </source>
</evidence>
<keyword evidence="11 18" id="KW-0413">Isomerase</keyword>
<dbReference type="Pfam" id="PF01256">
    <property type="entry name" value="Carb_kinase"/>
    <property type="match status" value="1"/>
</dbReference>
<evidence type="ECO:0000256" key="19">
    <source>
        <dbReference type="PIRNR" id="PIRNR017184"/>
    </source>
</evidence>
<feature type="binding site" evidence="17">
    <location>
        <begin position="409"/>
        <end position="413"/>
    </location>
    <ligand>
        <name>AMP</name>
        <dbReference type="ChEBI" id="CHEBI:456215"/>
    </ligand>
</feature>
<evidence type="ECO:0000256" key="3">
    <source>
        <dbReference type="ARBA" id="ARBA00006001"/>
    </source>
</evidence>